<feature type="region of interest" description="Disordered" evidence="8">
    <location>
        <begin position="687"/>
        <end position="711"/>
    </location>
</feature>
<keyword evidence="4" id="KW-0963">Cytoplasm</keyword>
<accession>A0ABP1CM68</accession>
<feature type="compositionally biased region" description="Low complexity" evidence="8">
    <location>
        <begin position="1037"/>
        <end position="1049"/>
    </location>
</feature>
<dbReference type="PANTHER" id="PTHR13142:SF1">
    <property type="entry name" value="INNER CENTROMERE PROTEIN"/>
    <property type="match status" value="1"/>
</dbReference>
<evidence type="ECO:0000256" key="4">
    <source>
        <dbReference type="ARBA" id="ARBA00022490"/>
    </source>
</evidence>
<comment type="subcellular location">
    <subcellularLocation>
        <location evidence="2">Cytoplasm</location>
        <location evidence="2">Cytoskeleton</location>
        <location evidence="2">Spindle</location>
    </subcellularLocation>
    <subcellularLocation>
        <location evidence="1">Nucleus</location>
    </subcellularLocation>
</comment>
<feature type="compositionally biased region" description="Low complexity" evidence="8">
    <location>
        <begin position="1018"/>
        <end position="1028"/>
    </location>
</feature>
<evidence type="ECO:0000256" key="7">
    <source>
        <dbReference type="ARBA" id="ARBA00023242"/>
    </source>
</evidence>
<comment type="similarity">
    <text evidence="3">Belongs to the INCENP family.</text>
</comment>
<keyword evidence="5" id="KW-0159">Chromosome partition</keyword>
<feature type="domain" description="Inner centromere protein ARK-binding" evidence="9">
    <location>
        <begin position="1101"/>
        <end position="1157"/>
    </location>
</feature>
<evidence type="ECO:0000256" key="2">
    <source>
        <dbReference type="ARBA" id="ARBA00004186"/>
    </source>
</evidence>
<feature type="region of interest" description="Disordered" evidence="8">
    <location>
        <begin position="343"/>
        <end position="436"/>
    </location>
</feature>
<feature type="compositionally biased region" description="Polar residues" evidence="8">
    <location>
        <begin position="499"/>
        <end position="520"/>
    </location>
</feature>
<name>A0ABP1CM68_9APHY</name>
<dbReference type="PANTHER" id="PTHR13142">
    <property type="entry name" value="INNER CENTROMERE PROTEIN"/>
    <property type="match status" value="1"/>
</dbReference>
<feature type="region of interest" description="Disordered" evidence="8">
    <location>
        <begin position="480"/>
        <end position="597"/>
    </location>
</feature>
<feature type="compositionally biased region" description="Polar residues" evidence="8">
    <location>
        <begin position="1064"/>
        <end position="1073"/>
    </location>
</feature>
<evidence type="ECO:0000256" key="6">
    <source>
        <dbReference type="ARBA" id="ARBA00023212"/>
    </source>
</evidence>
<evidence type="ECO:0000256" key="1">
    <source>
        <dbReference type="ARBA" id="ARBA00004123"/>
    </source>
</evidence>
<reference evidence="11" key="1">
    <citation type="submission" date="2024-04" db="EMBL/GenBank/DDBJ databases">
        <authorList>
            <person name="Shaw F."/>
            <person name="Minotto A."/>
        </authorList>
    </citation>
    <scope>NUCLEOTIDE SEQUENCE [LARGE SCALE GENOMIC DNA]</scope>
</reference>
<sequence length="1194" mass="129415">MDGTQPGELGVIAWCNTIRFDMAKDPGLAFLSTQIKEKGFDFLDSYLENIVSRPTEGRVYELLKTPGRKKDAPKRTRAATAAAAAKAALVASDTLLEPESTEEENVAPVNDFHKALLDAKNVDDDIKENADTSLPNKSPHEPFHKEVDEHSEDQPTKTTSVMAEMHAAKNENISKVDHLAVKDEATSIATHVSSVATPPASSALKTATANVPEATDSIPKVEAPMELSIIAEDEEERSRLSLQPGDDDMDIEIVVPIKDEDMTTNTLNRKPSISHFGGLPAPSPLRKSTRLTREPSTSAFVAPGLSHTPGAGLGGKRTSWLTKAKEAKALEMTDSGKKKSMLTGLGIVGLGGGSGGRKRKSEDMHDELSSAPSSSSAFSEEDDERKVKSARLAKQQDDTGSLSSDRTDVHSSHSNEMLISHLRGPDEDFTVPLRDVSPEEGALDRFKKTVEGMGARSAKSIGKSLGGGAAAALAEARAAAEARVAQRNKEENGDVSMDASVQPSESTKPASEATSPTPQMENAAHSERRLSMSDLVTFSEDKPSSSQPTPPSSTATAETQVRPSESSGNASISTTPPHSPPPSKAEVKAPPPAVFTKPVFVAPPPNAVHAPRPETIISAAGSSKEFSFKLPDSKLFSRPIASTLGVPASLPSTSSHTLLQPTPALSAQTSKASIFSDAIFDKEDDIPAWMPSTQDTDYSLQPSQTKSHQEQLEELENEDPAWPLEDKFTANNMWTPYGFASTDRDDTMSTYSTVASQKGDTGPLLPTQSFNEALEQAAREHGQTMTTRTALDFDPAADNAQANIDEADLAMNVDTDDVDSELEEILLTGKSTISLVEPKQTRSESQMSMASTSSPQSQLGFFGQATKLVSSYLGGKKNKAEPVKSIQLAAAAAKKQQGEADKKAARLKEMENRRQLALQRKADEEKARAIEEERKIKEETERRKREREEHTDKRPLRTTTKKVDEDPAKKRKVTVEIEKKPETKKPPSRDQPSRLGKPSATATPGSKPVLKSAMKQPSSSHLGAASSSNTKEPTRQLKPTTSTTSLKSTAKGKARVQPMEEPSQPAQVLQSQMAHRAKAHMQAVEPRAPPTVASESIELPDINSEYSDSEDEDRPKTFDPPEWAQSPELRQALQQQSTMNPDAIFGRIGPLRMEEIFRTRQSRFRARTSSANWSGVDQLTAHEEQEYARRMGFR</sequence>
<feature type="region of interest" description="Disordered" evidence="8">
    <location>
        <begin position="892"/>
        <end position="1124"/>
    </location>
</feature>
<feature type="region of interest" description="Disordered" evidence="8">
    <location>
        <begin position="127"/>
        <end position="157"/>
    </location>
</feature>
<feature type="compositionally biased region" description="Low complexity" evidence="8">
    <location>
        <begin position="369"/>
        <end position="378"/>
    </location>
</feature>
<dbReference type="EMBL" id="OZ037944">
    <property type="protein sequence ID" value="CAL1695768.1"/>
    <property type="molecule type" value="Genomic_DNA"/>
</dbReference>
<gene>
    <name evidence="10" type="ORF">GFSPODELE1_LOCUS890</name>
</gene>
<evidence type="ECO:0000259" key="9">
    <source>
        <dbReference type="Pfam" id="PF03941"/>
    </source>
</evidence>
<dbReference type="Gene3D" id="6.10.250.2990">
    <property type="match status" value="1"/>
</dbReference>
<feature type="compositionally biased region" description="Polar residues" evidence="8">
    <location>
        <begin position="561"/>
        <end position="570"/>
    </location>
</feature>
<feature type="compositionally biased region" description="Basic and acidic residues" evidence="8">
    <location>
        <begin position="896"/>
        <end position="992"/>
    </location>
</feature>
<keyword evidence="6" id="KW-0206">Cytoskeleton</keyword>
<feature type="region of interest" description="Disordered" evidence="8">
    <location>
        <begin position="270"/>
        <end position="292"/>
    </location>
</feature>
<evidence type="ECO:0000256" key="5">
    <source>
        <dbReference type="ARBA" id="ARBA00022829"/>
    </source>
</evidence>
<keyword evidence="7" id="KW-0539">Nucleus</keyword>
<proteinExistence type="inferred from homology"/>
<dbReference type="Pfam" id="PF03941">
    <property type="entry name" value="INCENP_ARK-bind"/>
    <property type="match status" value="1"/>
</dbReference>
<protein>
    <recommendedName>
        <fullName evidence="9">Inner centromere protein ARK-binding domain-containing protein</fullName>
    </recommendedName>
</protein>
<feature type="compositionally biased region" description="Low complexity" evidence="8">
    <location>
        <begin position="544"/>
        <end position="560"/>
    </location>
</feature>
<evidence type="ECO:0000256" key="8">
    <source>
        <dbReference type="SAM" id="MobiDB-lite"/>
    </source>
</evidence>
<feature type="region of interest" description="Disordered" evidence="8">
    <location>
        <begin position="452"/>
        <end position="471"/>
    </location>
</feature>
<evidence type="ECO:0000313" key="11">
    <source>
        <dbReference type="Proteomes" id="UP001497453"/>
    </source>
</evidence>
<feature type="compositionally biased region" description="Polar residues" evidence="8">
    <location>
        <begin position="691"/>
        <end position="706"/>
    </location>
</feature>
<organism evidence="10 11">
    <name type="scientific">Somion occarium</name>
    <dbReference type="NCBI Taxonomy" id="3059160"/>
    <lineage>
        <taxon>Eukaryota</taxon>
        <taxon>Fungi</taxon>
        <taxon>Dikarya</taxon>
        <taxon>Basidiomycota</taxon>
        <taxon>Agaricomycotina</taxon>
        <taxon>Agaricomycetes</taxon>
        <taxon>Polyporales</taxon>
        <taxon>Cerrenaceae</taxon>
        <taxon>Somion</taxon>
    </lineage>
</organism>
<feature type="region of interest" description="Disordered" evidence="8">
    <location>
        <begin position="837"/>
        <end position="858"/>
    </location>
</feature>
<keyword evidence="11" id="KW-1185">Reference proteome</keyword>
<feature type="compositionally biased region" description="Pro residues" evidence="8">
    <location>
        <begin position="577"/>
        <end position="593"/>
    </location>
</feature>
<dbReference type="Proteomes" id="UP001497453">
    <property type="component" value="Chromosome 1"/>
</dbReference>
<feature type="compositionally biased region" description="Gly residues" evidence="8">
    <location>
        <begin position="346"/>
        <end position="355"/>
    </location>
</feature>
<evidence type="ECO:0000313" key="10">
    <source>
        <dbReference type="EMBL" id="CAL1695768.1"/>
    </source>
</evidence>
<evidence type="ECO:0000256" key="3">
    <source>
        <dbReference type="ARBA" id="ARBA00010042"/>
    </source>
</evidence>
<dbReference type="InterPro" id="IPR005635">
    <property type="entry name" value="Inner_centromere_prot_ARK-bd"/>
</dbReference>
<feature type="compositionally biased region" description="Basic and acidic residues" evidence="8">
    <location>
        <begin position="138"/>
        <end position="155"/>
    </location>
</feature>
<feature type="compositionally biased region" description="Low complexity" evidence="8">
    <location>
        <begin position="843"/>
        <end position="858"/>
    </location>
</feature>